<evidence type="ECO:0000313" key="2">
    <source>
        <dbReference type="EMBL" id="CAG8548416.1"/>
    </source>
</evidence>
<protein>
    <submittedName>
        <fullName evidence="2">9177_t:CDS:1</fullName>
    </submittedName>
</protein>
<evidence type="ECO:0000313" key="3">
    <source>
        <dbReference type="Proteomes" id="UP000789342"/>
    </source>
</evidence>
<sequence>MEKSVTTHFPGSTSTNFDLSQAPRSHTDHEKVLEALENDFKGMDKVYTSGEMRVFGRDSNNIFKELESIRKKQIALAVEHIKLENVPDEEIPLGKDTPVDSEENFKRNSERFSKREHDLNSLMTNLNNLMVKLEDLGQSMNVYEPSS</sequence>
<accession>A0A9N9B041</accession>
<dbReference type="AlphaFoldDB" id="A0A9N9B041"/>
<feature type="compositionally biased region" description="Polar residues" evidence="1">
    <location>
        <begin position="1"/>
        <end position="24"/>
    </location>
</feature>
<name>A0A9N9B041_9GLOM</name>
<gene>
    <name evidence="2" type="ORF">AMORRO_LOCUS5456</name>
</gene>
<comment type="caution">
    <text evidence="2">The sequence shown here is derived from an EMBL/GenBank/DDBJ whole genome shotgun (WGS) entry which is preliminary data.</text>
</comment>
<proteinExistence type="predicted"/>
<reference evidence="2" key="1">
    <citation type="submission" date="2021-06" db="EMBL/GenBank/DDBJ databases">
        <authorList>
            <person name="Kallberg Y."/>
            <person name="Tangrot J."/>
            <person name="Rosling A."/>
        </authorList>
    </citation>
    <scope>NUCLEOTIDE SEQUENCE</scope>
    <source>
        <strain evidence="2">CL551</strain>
    </source>
</reference>
<dbReference type="OrthoDB" id="2419780at2759"/>
<dbReference type="Pfam" id="PF13270">
    <property type="entry name" value="CCDC28"/>
    <property type="match status" value="1"/>
</dbReference>
<evidence type="ECO:0000256" key="1">
    <source>
        <dbReference type="SAM" id="MobiDB-lite"/>
    </source>
</evidence>
<dbReference type="EMBL" id="CAJVPV010003302">
    <property type="protein sequence ID" value="CAG8548416.1"/>
    <property type="molecule type" value="Genomic_DNA"/>
</dbReference>
<keyword evidence="3" id="KW-1185">Reference proteome</keyword>
<feature type="region of interest" description="Disordered" evidence="1">
    <location>
        <begin position="89"/>
        <end position="110"/>
    </location>
</feature>
<dbReference type="InterPro" id="IPR025271">
    <property type="entry name" value="CCDC28"/>
</dbReference>
<feature type="region of interest" description="Disordered" evidence="1">
    <location>
        <begin position="1"/>
        <end position="26"/>
    </location>
</feature>
<dbReference type="Proteomes" id="UP000789342">
    <property type="component" value="Unassembled WGS sequence"/>
</dbReference>
<organism evidence="2 3">
    <name type="scientific">Acaulospora morrowiae</name>
    <dbReference type="NCBI Taxonomy" id="94023"/>
    <lineage>
        <taxon>Eukaryota</taxon>
        <taxon>Fungi</taxon>
        <taxon>Fungi incertae sedis</taxon>
        <taxon>Mucoromycota</taxon>
        <taxon>Glomeromycotina</taxon>
        <taxon>Glomeromycetes</taxon>
        <taxon>Diversisporales</taxon>
        <taxon>Acaulosporaceae</taxon>
        <taxon>Acaulospora</taxon>
    </lineage>
</organism>